<proteinExistence type="inferred from homology"/>
<dbReference type="AlphaFoldDB" id="A0AAW7ZFA6"/>
<gene>
    <name evidence="3" type="ORF">P6N53_12300</name>
</gene>
<sequence length="234" mass="25808">MKIKGYQLGIALVALALGLMISIQYRFSREVNESPPIARVQTLNNEIKEKREARNQLEKRVVELRERLDQKANVQPDNFAAEMETSRIIAGIQAVSGPGVEVTLNDSNVVLQPGQDPNLYVLHDEDVLRVLNELKAAGAEAIALNDVRLIATSEIRCIGPTILTNKNKRLPAPFTIKAIGNPQTLENSLFMKGGVVEQLKIWGIQVQVRKQTNLDVPGFSGAISFDYAKPVADN</sequence>
<protein>
    <submittedName>
        <fullName evidence="3">DUF881 domain-containing protein</fullName>
    </submittedName>
</protein>
<name>A0AAW7ZFA6_9FIRM</name>
<keyword evidence="4" id="KW-1185">Reference proteome</keyword>
<reference evidence="3" key="2">
    <citation type="submission" date="2023-03" db="EMBL/GenBank/DDBJ databases">
        <authorList>
            <person name="Zhang Z."/>
        </authorList>
    </citation>
    <scope>NUCLEOTIDE SEQUENCE</scope>
    <source>
        <strain evidence="3">DSA</strain>
    </source>
</reference>
<dbReference type="Pfam" id="PF05949">
    <property type="entry name" value="DUF881"/>
    <property type="match status" value="1"/>
</dbReference>
<feature type="coiled-coil region" evidence="2">
    <location>
        <begin position="40"/>
        <end position="74"/>
    </location>
</feature>
<reference evidence="3" key="1">
    <citation type="journal article" date="2023" name="J. Hazard. Mater.">
        <title>Anaerobic biodegradation of pyrene and benzo[a]pyrene by a new sulfate-reducing Desulforamulus aquiferis strain DSA.</title>
        <authorList>
            <person name="Zhang Z."/>
            <person name="Sun J."/>
            <person name="Gong X."/>
            <person name="Wang C."/>
            <person name="Wang H."/>
        </authorList>
    </citation>
    <scope>NUCLEOTIDE SEQUENCE</scope>
    <source>
        <strain evidence="3">DSA</strain>
    </source>
</reference>
<evidence type="ECO:0000313" key="4">
    <source>
        <dbReference type="Proteomes" id="UP001172911"/>
    </source>
</evidence>
<evidence type="ECO:0000256" key="1">
    <source>
        <dbReference type="ARBA" id="ARBA00009108"/>
    </source>
</evidence>
<organism evidence="3 4">
    <name type="scientific">Desulforamulus aquiferis</name>
    <dbReference type="NCBI Taxonomy" id="1397668"/>
    <lineage>
        <taxon>Bacteria</taxon>
        <taxon>Bacillati</taxon>
        <taxon>Bacillota</taxon>
        <taxon>Clostridia</taxon>
        <taxon>Eubacteriales</taxon>
        <taxon>Peptococcaceae</taxon>
        <taxon>Desulforamulus</taxon>
    </lineage>
</organism>
<dbReference type="RefSeq" id="WP_304543534.1">
    <property type="nucleotide sequence ID" value="NZ_JARPTC010000018.1"/>
</dbReference>
<comment type="similarity">
    <text evidence="1">Belongs to the UPF0749 family.</text>
</comment>
<evidence type="ECO:0000313" key="3">
    <source>
        <dbReference type="EMBL" id="MDO7788004.1"/>
    </source>
</evidence>
<keyword evidence="2" id="KW-0175">Coiled coil</keyword>
<dbReference type="EMBL" id="JARPTC010000018">
    <property type="protein sequence ID" value="MDO7788004.1"/>
    <property type="molecule type" value="Genomic_DNA"/>
</dbReference>
<accession>A0AAW7ZFA6</accession>
<dbReference type="InterPro" id="IPR010273">
    <property type="entry name" value="DUF881"/>
</dbReference>
<dbReference type="PANTHER" id="PTHR37313">
    <property type="entry name" value="UPF0749 PROTEIN RV1825"/>
    <property type="match status" value="1"/>
</dbReference>
<dbReference type="Gene3D" id="3.30.70.1880">
    <property type="entry name" value="Protein of unknown function DUF881"/>
    <property type="match status" value="1"/>
</dbReference>
<dbReference type="PANTHER" id="PTHR37313:SF2">
    <property type="entry name" value="UPF0749 PROTEIN YLXX"/>
    <property type="match status" value="1"/>
</dbReference>
<comment type="caution">
    <text evidence="3">The sequence shown here is derived from an EMBL/GenBank/DDBJ whole genome shotgun (WGS) entry which is preliminary data.</text>
</comment>
<evidence type="ECO:0000256" key="2">
    <source>
        <dbReference type="SAM" id="Coils"/>
    </source>
</evidence>
<dbReference type="Proteomes" id="UP001172911">
    <property type="component" value="Unassembled WGS sequence"/>
</dbReference>